<evidence type="ECO:0000313" key="1">
    <source>
        <dbReference type="EMBL" id="GIY07551.1"/>
    </source>
</evidence>
<organism evidence="1 2">
    <name type="scientific">Caerostris extrusa</name>
    <name type="common">Bark spider</name>
    <name type="synonym">Caerostris bankana</name>
    <dbReference type="NCBI Taxonomy" id="172846"/>
    <lineage>
        <taxon>Eukaryota</taxon>
        <taxon>Metazoa</taxon>
        <taxon>Ecdysozoa</taxon>
        <taxon>Arthropoda</taxon>
        <taxon>Chelicerata</taxon>
        <taxon>Arachnida</taxon>
        <taxon>Araneae</taxon>
        <taxon>Araneomorphae</taxon>
        <taxon>Entelegynae</taxon>
        <taxon>Araneoidea</taxon>
        <taxon>Araneidae</taxon>
        <taxon>Caerostris</taxon>
    </lineage>
</organism>
<reference evidence="1 2" key="1">
    <citation type="submission" date="2021-06" db="EMBL/GenBank/DDBJ databases">
        <title>Caerostris extrusa draft genome.</title>
        <authorList>
            <person name="Kono N."/>
            <person name="Arakawa K."/>
        </authorList>
    </citation>
    <scope>NUCLEOTIDE SEQUENCE [LARGE SCALE GENOMIC DNA]</scope>
</reference>
<dbReference type="AlphaFoldDB" id="A0AAV4QGS2"/>
<keyword evidence="2" id="KW-1185">Reference proteome</keyword>
<comment type="caution">
    <text evidence="1">The sequence shown here is derived from an EMBL/GenBank/DDBJ whole genome shotgun (WGS) entry which is preliminary data.</text>
</comment>
<evidence type="ECO:0000313" key="2">
    <source>
        <dbReference type="Proteomes" id="UP001054945"/>
    </source>
</evidence>
<protein>
    <submittedName>
        <fullName evidence="1">Uncharacterized protein</fullName>
    </submittedName>
</protein>
<dbReference type="Proteomes" id="UP001054945">
    <property type="component" value="Unassembled WGS sequence"/>
</dbReference>
<proteinExistence type="predicted"/>
<name>A0AAV4QGS2_CAEEX</name>
<gene>
    <name evidence="1" type="ORF">CEXT_793851</name>
</gene>
<sequence length="160" mass="16785">MVVEDVLEGLVFVGLQIGVQERAGHLHVPHYELLSVSIADGTEVVVVSDASCLAGHWSATEWISVATCVTFAVLDHELGSVPFLHAAVHHQGLPLADEVLGTLGGVRLEVLGVGAAVVVDGAGAVAVARPRSHDSFAVALVSAKGIFRRNCFPQYQESTK</sequence>
<dbReference type="EMBL" id="BPLR01006123">
    <property type="protein sequence ID" value="GIY07551.1"/>
    <property type="molecule type" value="Genomic_DNA"/>
</dbReference>
<accession>A0AAV4QGS2</accession>